<keyword evidence="1" id="KW-0238">DNA-binding</keyword>
<comment type="caution">
    <text evidence="3">The sequence shown here is derived from an EMBL/GenBank/DDBJ whole genome shotgun (WGS) entry which is preliminary data.</text>
</comment>
<dbReference type="Pfam" id="PF01381">
    <property type="entry name" value="HTH_3"/>
    <property type="match status" value="1"/>
</dbReference>
<proteinExistence type="predicted"/>
<dbReference type="Gene3D" id="1.10.260.40">
    <property type="entry name" value="lambda repressor-like DNA-binding domains"/>
    <property type="match status" value="1"/>
</dbReference>
<accession>A0ABW3PXP7</accession>
<dbReference type="Proteomes" id="UP001597169">
    <property type="component" value="Unassembled WGS sequence"/>
</dbReference>
<evidence type="ECO:0000259" key="2">
    <source>
        <dbReference type="PROSITE" id="PS50943"/>
    </source>
</evidence>
<name>A0ABW3PXP7_9BACL</name>
<gene>
    <name evidence="3" type="ORF">ACFQ3J_21710</name>
</gene>
<sequence>MLFGDYIRELRKARELTQDQLSNLTGIKKPYISRLENNHDNPPSEELLIRLAEALEVETYELILKAGKVPEDFKNLIIYDPEVYTFLVKKIKQSK</sequence>
<protein>
    <submittedName>
        <fullName evidence="3">Helix-turn-helix domain-containing protein</fullName>
    </submittedName>
</protein>
<dbReference type="PANTHER" id="PTHR46797">
    <property type="entry name" value="HTH-TYPE TRANSCRIPTIONAL REGULATOR"/>
    <property type="match status" value="1"/>
</dbReference>
<evidence type="ECO:0000313" key="3">
    <source>
        <dbReference type="EMBL" id="MFD1130765.1"/>
    </source>
</evidence>
<dbReference type="PANTHER" id="PTHR46797:SF1">
    <property type="entry name" value="METHYLPHOSPHONATE SYNTHASE"/>
    <property type="match status" value="1"/>
</dbReference>
<organism evidence="3 4">
    <name type="scientific">Paenibacillus provencensis</name>
    <dbReference type="NCBI Taxonomy" id="441151"/>
    <lineage>
        <taxon>Bacteria</taxon>
        <taxon>Bacillati</taxon>
        <taxon>Bacillota</taxon>
        <taxon>Bacilli</taxon>
        <taxon>Bacillales</taxon>
        <taxon>Paenibacillaceae</taxon>
        <taxon>Paenibacillus</taxon>
    </lineage>
</organism>
<feature type="domain" description="HTH cro/C1-type" evidence="2">
    <location>
        <begin position="7"/>
        <end position="62"/>
    </location>
</feature>
<dbReference type="InterPro" id="IPR050807">
    <property type="entry name" value="TransReg_Diox_bact_type"/>
</dbReference>
<dbReference type="SMART" id="SM00530">
    <property type="entry name" value="HTH_XRE"/>
    <property type="match status" value="1"/>
</dbReference>
<evidence type="ECO:0000256" key="1">
    <source>
        <dbReference type="ARBA" id="ARBA00023125"/>
    </source>
</evidence>
<reference evidence="4" key="1">
    <citation type="journal article" date="2019" name="Int. J. Syst. Evol. Microbiol.">
        <title>The Global Catalogue of Microorganisms (GCM) 10K type strain sequencing project: providing services to taxonomists for standard genome sequencing and annotation.</title>
        <authorList>
            <consortium name="The Broad Institute Genomics Platform"/>
            <consortium name="The Broad Institute Genome Sequencing Center for Infectious Disease"/>
            <person name="Wu L."/>
            <person name="Ma J."/>
        </authorList>
    </citation>
    <scope>NUCLEOTIDE SEQUENCE [LARGE SCALE GENOMIC DNA]</scope>
    <source>
        <strain evidence="4">CCUG 53519</strain>
    </source>
</reference>
<dbReference type="CDD" id="cd00093">
    <property type="entry name" value="HTH_XRE"/>
    <property type="match status" value="1"/>
</dbReference>
<evidence type="ECO:0000313" key="4">
    <source>
        <dbReference type="Proteomes" id="UP001597169"/>
    </source>
</evidence>
<dbReference type="PROSITE" id="PS50943">
    <property type="entry name" value="HTH_CROC1"/>
    <property type="match status" value="1"/>
</dbReference>
<dbReference type="RefSeq" id="WP_090728211.1">
    <property type="nucleotide sequence ID" value="NZ_JBHTKX010000004.1"/>
</dbReference>
<dbReference type="EMBL" id="JBHTKX010000004">
    <property type="protein sequence ID" value="MFD1130765.1"/>
    <property type="molecule type" value="Genomic_DNA"/>
</dbReference>
<dbReference type="SUPFAM" id="SSF47413">
    <property type="entry name" value="lambda repressor-like DNA-binding domains"/>
    <property type="match status" value="1"/>
</dbReference>
<dbReference type="InterPro" id="IPR010982">
    <property type="entry name" value="Lambda_DNA-bd_dom_sf"/>
</dbReference>
<dbReference type="InterPro" id="IPR001387">
    <property type="entry name" value="Cro/C1-type_HTH"/>
</dbReference>
<keyword evidence="4" id="KW-1185">Reference proteome</keyword>